<dbReference type="Gene3D" id="6.10.250.2410">
    <property type="match status" value="1"/>
</dbReference>
<dbReference type="InterPro" id="IPR023093">
    <property type="entry name" value="ScpA-like_C"/>
</dbReference>
<dbReference type="Pfam" id="PF02616">
    <property type="entry name" value="SMC_ScpA"/>
    <property type="match status" value="1"/>
</dbReference>
<evidence type="ECO:0000256" key="3">
    <source>
        <dbReference type="SAM" id="MobiDB-lite"/>
    </source>
</evidence>
<sequence>MAPLRLQDAAAQGHSIPDADATPSTHQDMTPPTPSSRRSVALRPYYGAAYPVHLPVFEGPLDLLLHMIEAQELDISVVSLMAVTEQYLKTLNELEEIEPGALADFLVVASRLLYIKSYHLLPKPRPPVEDEEEASGDALLRQLMEYRQFKEAAATLRAREEAGLRAYIRIAPRPEVERRLDLSNVDLEALHRALQRVLQRIPAEPPLPSIKTYSITVAEQLENIRACLRNAFASNGRRGENNFRPYNLRGVPFEALLSRSVTRLEVIVTFLALLELVKLHEVEVIQDATFGEIYLLPATHAAGTEDF</sequence>
<organism evidence="4">
    <name type="scientific">Caldilinea aerophila</name>
    <dbReference type="NCBI Taxonomy" id="133453"/>
    <lineage>
        <taxon>Bacteria</taxon>
        <taxon>Bacillati</taxon>
        <taxon>Chloroflexota</taxon>
        <taxon>Caldilineae</taxon>
        <taxon>Caldilineales</taxon>
        <taxon>Caldilineaceae</taxon>
        <taxon>Caldilinea</taxon>
    </lineage>
</organism>
<dbReference type="AlphaFoldDB" id="A0A7C1FVV8"/>
<evidence type="ECO:0000313" key="4">
    <source>
        <dbReference type="EMBL" id="HDX32771.1"/>
    </source>
</evidence>
<feature type="compositionally biased region" description="Polar residues" evidence="3">
    <location>
        <begin position="22"/>
        <end position="38"/>
    </location>
</feature>
<gene>
    <name evidence="4" type="ORF">ENQ20_14985</name>
</gene>
<comment type="caution">
    <text evidence="4">The sequence shown here is derived from an EMBL/GenBank/DDBJ whole genome shotgun (WGS) entry which is preliminary data.</text>
</comment>
<dbReference type="Gene3D" id="1.10.10.580">
    <property type="entry name" value="Structural maintenance of chromosome 1. Chain E"/>
    <property type="match status" value="1"/>
</dbReference>
<evidence type="ECO:0000256" key="1">
    <source>
        <dbReference type="ARBA" id="ARBA00022829"/>
    </source>
</evidence>
<proteinExistence type="predicted"/>
<evidence type="ECO:0000256" key="2">
    <source>
        <dbReference type="ARBA" id="ARBA00044777"/>
    </source>
</evidence>
<feature type="region of interest" description="Disordered" evidence="3">
    <location>
        <begin position="12"/>
        <end position="38"/>
    </location>
</feature>
<keyword evidence="1" id="KW-0159">Chromosome partition</keyword>
<accession>A0A7C1FVV8</accession>
<reference evidence="4" key="1">
    <citation type="journal article" date="2020" name="mSystems">
        <title>Genome- and Community-Level Interaction Insights into Carbon Utilization and Element Cycling Functions of Hydrothermarchaeota in Hydrothermal Sediment.</title>
        <authorList>
            <person name="Zhou Z."/>
            <person name="Liu Y."/>
            <person name="Xu W."/>
            <person name="Pan J."/>
            <person name="Luo Z.H."/>
            <person name="Li M."/>
        </authorList>
    </citation>
    <scope>NUCLEOTIDE SEQUENCE [LARGE SCALE GENOMIC DNA]</scope>
    <source>
        <strain evidence="4">SpSt-289</strain>
    </source>
</reference>
<dbReference type="InterPro" id="IPR003768">
    <property type="entry name" value="ScpA"/>
</dbReference>
<dbReference type="PANTHER" id="PTHR33969:SF2">
    <property type="entry name" value="SEGREGATION AND CONDENSATION PROTEIN A"/>
    <property type="match status" value="1"/>
</dbReference>
<protein>
    <recommendedName>
        <fullName evidence="2">Segregation and condensation protein A</fullName>
    </recommendedName>
</protein>
<dbReference type="PANTHER" id="PTHR33969">
    <property type="entry name" value="SEGREGATION AND CONDENSATION PROTEIN A"/>
    <property type="match status" value="1"/>
</dbReference>
<dbReference type="GO" id="GO:0007059">
    <property type="term" value="P:chromosome segregation"/>
    <property type="evidence" value="ECO:0007669"/>
    <property type="project" value="UniProtKB-KW"/>
</dbReference>
<dbReference type="EMBL" id="DSMG01000157">
    <property type="protein sequence ID" value="HDX32771.1"/>
    <property type="molecule type" value="Genomic_DNA"/>
</dbReference>
<name>A0A7C1FVV8_9CHLR</name>